<feature type="domain" description="Large ribosomal subunit protein bL12 C-terminal" evidence="5">
    <location>
        <begin position="56"/>
        <end position="122"/>
    </location>
</feature>
<dbReference type="PANTHER" id="PTHR45987">
    <property type="entry name" value="39S RIBOSOMAL PROTEIN L12"/>
    <property type="match status" value="1"/>
</dbReference>
<comment type="subunit">
    <text evidence="4">Homodimer. Part of the ribosomal stalk of the 50S ribosomal subunit. Forms a multimeric L10(L12)X complex, where L10 forms an elongated spine to which 2 to 4 L12 dimers bind in a sequential fashion. Binds GTP-bound translation factors.</text>
</comment>
<dbReference type="Pfam" id="PF16320">
    <property type="entry name" value="Ribosomal_L12_N"/>
    <property type="match status" value="1"/>
</dbReference>
<dbReference type="InterPro" id="IPR014719">
    <property type="entry name" value="Ribosomal_bL12_C/ClpS-like"/>
</dbReference>
<dbReference type="Pfam" id="PF00542">
    <property type="entry name" value="Ribosomal_L12"/>
    <property type="match status" value="1"/>
</dbReference>
<dbReference type="RefSeq" id="WP_209702283.1">
    <property type="nucleotide sequence ID" value="NZ_JAGGLM010000010.1"/>
</dbReference>
<keyword evidence="8" id="KW-1185">Reference proteome</keyword>
<dbReference type="GO" id="GO:0005840">
    <property type="term" value="C:ribosome"/>
    <property type="evidence" value="ECO:0007669"/>
    <property type="project" value="UniProtKB-KW"/>
</dbReference>
<name>A0ABS4KSX4_9CLOT</name>
<dbReference type="CDD" id="cd00387">
    <property type="entry name" value="Ribosomal_L7_L12"/>
    <property type="match status" value="1"/>
</dbReference>
<dbReference type="InterPro" id="IPR008932">
    <property type="entry name" value="Ribosomal_bL12_oligo"/>
</dbReference>
<keyword evidence="3 4" id="KW-0687">Ribonucleoprotein</keyword>
<dbReference type="EMBL" id="JAGGLM010000010">
    <property type="protein sequence ID" value="MBP2033133.1"/>
    <property type="molecule type" value="Genomic_DNA"/>
</dbReference>
<dbReference type="PANTHER" id="PTHR45987:SF4">
    <property type="entry name" value="LARGE RIBOSOMAL SUBUNIT PROTEIN BL12M"/>
    <property type="match status" value="1"/>
</dbReference>
<dbReference type="InterPro" id="IPR013823">
    <property type="entry name" value="Ribosomal_bL12_C"/>
</dbReference>
<dbReference type="SUPFAM" id="SSF54736">
    <property type="entry name" value="ClpS-like"/>
    <property type="match status" value="1"/>
</dbReference>
<protein>
    <recommendedName>
        <fullName evidence="4">Large ribosomal subunit protein bL12</fullName>
    </recommendedName>
</protein>
<evidence type="ECO:0000256" key="3">
    <source>
        <dbReference type="ARBA" id="ARBA00023274"/>
    </source>
</evidence>
<comment type="similarity">
    <text evidence="1 4">Belongs to the bacterial ribosomal protein bL12 family.</text>
</comment>
<accession>A0ABS4KSX4</accession>
<evidence type="ECO:0000259" key="6">
    <source>
        <dbReference type="Pfam" id="PF16320"/>
    </source>
</evidence>
<keyword evidence="2 4" id="KW-0689">Ribosomal protein</keyword>
<dbReference type="Proteomes" id="UP001519307">
    <property type="component" value="Unassembled WGS sequence"/>
</dbReference>
<evidence type="ECO:0000259" key="5">
    <source>
        <dbReference type="Pfam" id="PF00542"/>
    </source>
</evidence>
<dbReference type="Gene3D" id="3.30.1390.10">
    <property type="match status" value="1"/>
</dbReference>
<proteinExistence type="inferred from homology"/>
<dbReference type="InterPro" id="IPR000206">
    <property type="entry name" value="Ribosomal_bL12"/>
</dbReference>
<dbReference type="InterPro" id="IPR036235">
    <property type="entry name" value="Ribosomal_bL12_oligo_N_sf"/>
</dbReference>
<evidence type="ECO:0000256" key="1">
    <source>
        <dbReference type="ARBA" id="ARBA00007197"/>
    </source>
</evidence>
<evidence type="ECO:0000256" key="4">
    <source>
        <dbReference type="HAMAP-Rule" id="MF_00368"/>
    </source>
</evidence>
<evidence type="ECO:0000256" key="2">
    <source>
        <dbReference type="ARBA" id="ARBA00022980"/>
    </source>
</evidence>
<dbReference type="SUPFAM" id="SSF48300">
    <property type="entry name" value="Ribosomal protein L7/12, oligomerisation (N-terminal) domain"/>
    <property type="match status" value="1"/>
</dbReference>
<dbReference type="Gene3D" id="1.20.5.710">
    <property type="entry name" value="Single helix bin"/>
    <property type="match status" value="1"/>
</dbReference>
<gene>
    <name evidence="4" type="primary">rplL</name>
    <name evidence="7" type="ORF">J2Z42_001816</name>
</gene>
<dbReference type="NCBIfam" id="TIGR00855">
    <property type="entry name" value="L12"/>
    <property type="match status" value="1"/>
</dbReference>
<dbReference type="HAMAP" id="MF_00368">
    <property type="entry name" value="Ribosomal_bL12"/>
    <property type="match status" value="1"/>
</dbReference>
<evidence type="ECO:0000313" key="8">
    <source>
        <dbReference type="Proteomes" id="UP001519307"/>
    </source>
</evidence>
<comment type="function">
    <text evidence="4">Forms part of the ribosomal stalk which helps the ribosome interact with GTP-bound translation factors. Is thus essential for accurate translation.</text>
</comment>
<organism evidence="7 8">
    <name type="scientific">Clostridium algifaecis</name>
    <dbReference type="NCBI Taxonomy" id="1472040"/>
    <lineage>
        <taxon>Bacteria</taxon>
        <taxon>Bacillati</taxon>
        <taxon>Bacillota</taxon>
        <taxon>Clostridia</taxon>
        <taxon>Eubacteriales</taxon>
        <taxon>Clostridiaceae</taxon>
        <taxon>Clostridium</taxon>
    </lineage>
</organism>
<evidence type="ECO:0000313" key="7">
    <source>
        <dbReference type="EMBL" id="MBP2033133.1"/>
    </source>
</evidence>
<feature type="domain" description="Large ribosomal subunit protein bL12 oligomerization" evidence="6">
    <location>
        <begin position="3"/>
        <end position="49"/>
    </location>
</feature>
<reference evidence="7 8" key="1">
    <citation type="submission" date="2021-03" db="EMBL/GenBank/DDBJ databases">
        <title>Genomic Encyclopedia of Type Strains, Phase IV (KMG-IV): sequencing the most valuable type-strain genomes for metagenomic binning, comparative biology and taxonomic classification.</title>
        <authorList>
            <person name="Goeker M."/>
        </authorList>
    </citation>
    <scope>NUCLEOTIDE SEQUENCE [LARGE SCALE GENOMIC DNA]</scope>
    <source>
        <strain evidence="7 8">DSM 28783</strain>
    </source>
</reference>
<comment type="caution">
    <text evidence="7">The sequence shown here is derived from an EMBL/GenBank/DDBJ whole genome shotgun (WGS) entry which is preliminary data.</text>
</comment>
<sequence>MSKEEIIQAIKDMSVLELNELVKACEEEFGVSAAAPVAVAGGAAGAGEAAEEKTEFDVVLKDAGAQKIKVIKVVREVTGLGLKDAKGLVDGAPKTLKEGVSKEDAEAMKAKFEEVGATLELK</sequence>